<dbReference type="Proteomes" id="UP000009168">
    <property type="component" value="Unassembled WGS sequence"/>
</dbReference>
<dbReference type="GeneID" id="7835425"/>
<sequence>MTSIQKISNKLSFKHNAWEILDQKHLQNFIQIIKTCAASFKEISISLDGDNIRDKSVLISLINQIKFFTSAQNLEINFGYLNILEVDAFKTLFSNILELKQLNKLSLVFDTKVVGIRKFEEYQLISSLFKQLPQLDILELKLHKDNLIDFGNSGNLVSLFIQQTQIKILKLELKDNNLKNTFMVNLTKDFSKLFQLQQLDLTLKNSESPIDLKLIIQNLLLLNLETLFLTVERCQIYEIESNICEINNQSQNLIKYTSIRFVEIENIDNVIKYVLSNINRFENFYFYLDKIKVLENLQTESQTCRDELSNLIHFNFEILNTIVSQSFISNINRTLLNVFKDIKQLKISLNKYKMQLENFDESTKNFKFVYDYFNNEEFLNQIQELNFYQKQNQCFKILQISELSSIQFAHIPKIISLDEIYIKQTINQECLNGLDKFLDSLDGVDLKIFQLELHNNQYQQFNIDQLVKVLTKFRGVTNYTIDTENIRNNRQNKKIYYLIEKSK</sequence>
<proteinExistence type="predicted"/>
<accession>I7M9U6</accession>
<dbReference type="InParanoid" id="I7M9U6"/>
<keyword evidence="2" id="KW-1185">Reference proteome</keyword>
<organism evidence="1 2">
    <name type="scientific">Tetrahymena thermophila (strain SB210)</name>
    <dbReference type="NCBI Taxonomy" id="312017"/>
    <lineage>
        <taxon>Eukaryota</taxon>
        <taxon>Sar</taxon>
        <taxon>Alveolata</taxon>
        <taxon>Ciliophora</taxon>
        <taxon>Intramacronucleata</taxon>
        <taxon>Oligohymenophorea</taxon>
        <taxon>Hymenostomatida</taxon>
        <taxon>Tetrahymenina</taxon>
        <taxon>Tetrahymenidae</taxon>
        <taxon>Tetrahymena</taxon>
    </lineage>
</organism>
<dbReference type="KEGG" id="tet:TTHERM_00353250"/>
<dbReference type="RefSeq" id="XP_001023084.1">
    <property type="nucleotide sequence ID" value="XM_001023084.1"/>
</dbReference>
<gene>
    <name evidence="1" type="ORF">TTHERM_00353250</name>
</gene>
<dbReference type="EMBL" id="GG662523">
    <property type="protein sequence ID" value="EAS02839.1"/>
    <property type="molecule type" value="Genomic_DNA"/>
</dbReference>
<reference evidence="2" key="1">
    <citation type="journal article" date="2006" name="PLoS Biol.">
        <title>Macronuclear genome sequence of the ciliate Tetrahymena thermophila, a model eukaryote.</title>
        <authorList>
            <person name="Eisen J.A."/>
            <person name="Coyne R.S."/>
            <person name="Wu M."/>
            <person name="Wu D."/>
            <person name="Thiagarajan M."/>
            <person name="Wortman J.R."/>
            <person name="Badger J.H."/>
            <person name="Ren Q."/>
            <person name="Amedeo P."/>
            <person name="Jones K.M."/>
            <person name="Tallon L.J."/>
            <person name="Delcher A.L."/>
            <person name="Salzberg S.L."/>
            <person name="Silva J.C."/>
            <person name="Haas B.J."/>
            <person name="Majoros W.H."/>
            <person name="Farzad M."/>
            <person name="Carlton J.M."/>
            <person name="Smith R.K. Jr."/>
            <person name="Garg J."/>
            <person name="Pearlman R.E."/>
            <person name="Karrer K.M."/>
            <person name="Sun L."/>
            <person name="Manning G."/>
            <person name="Elde N.C."/>
            <person name="Turkewitz A.P."/>
            <person name="Asai D.J."/>
            <person name="Wilkes D.E."/>
            <person name="Wang Y."/>
            <person name="Cai H."/>
            <person name="Collins K."/>
            <person name="Stewart B.A."/>
            <person name="Lee S.R."/>
            <person name="Wilamowska K."/>
            <person name="Weinberg Z."/>
            <person name="Ruzzo W.L."/>
            <person name="Wloga D."/>
            <person name="Gaertig J."/>
            <person name="Frankel J."/>
            <person name="Tsao C.-C."/>
            <person name="Gorovsky M.A."/>
            <person name="Keeling P.J."/>
            <person name="Waller R.F."/>
            <person name="Patron N.J."/>
            <person name="Cherry J.M."/>
            <person name="Stover N.A."/>
            <person name="Krieger C.J."/>
            <person name="del Toro C."/>
            <person name="Ryder H.F."/>
            <person name="Williamson S.C."/>
            <person name="Barbeau R.A."/>
            <person name="Hamilton E.P."/>
            <person name="Orias E."/>
        </authorList>
    </citation>
    <scope>NUCLEOTIDE SEQUENCE [LARGE SCALE GENOMIC DNA]</scope>
    <source>
        <strain evidence="2">SB210</strain>
    </source>
</reference>
<evidence type="ECO:0000313" key="2">
    <source>
        <dbReference type="Proteomes" id="UP000009168"/>
    </source>
</evidence>
<protein>
    <submittedName>
        <fullName evidence="1">Uncharacterized protein</fullName>
    </submittedName>
</protein>
<name>I7M9U6_TETTS</name>
<dbReference type="AlphaFoldDB" id="I7M9U6"/>
<dbReference type="HOGENOM" id="CLU_542386_0_0_1"/>
<evidence type="ECO:0000313" key="1">
    <source>
        <dbReference type="EMBL" id="EAS02839.1"/>
    </source>
</evidence>